<sequence>MKNTLCLVAFLGLTVIAHTYAADSANKDVSTLTMEQDLETYLNEEFGLTGKVNCNNAVNGMFECVMHDGQKKYMFACNAEDSVCIVVSVPIKGIRL</sequence>
<dbReference type="Proteomes" id="UP000316733">
    <property type="component" value="Segment"/>
</dbReference>
<evidence type="ECO:0000313" key="1">
    <source>
        <dbReference type="EMBL" id="QCG75949.1"/>
    </source>
</evidence>
<dbReference type="EMBL" id="MK797984">
    <property type="protein sequence ID" value="QCG75949.1"/>
    <property type="molecule type" value="Genomic_DNA"/>
</dbReference>
<proteinExistence type="predicted"/>
<accession>A0A4Y5JU11</accession>
<evidence type="ECO:0000313" key="2">
    <source>
        <dbReference type="Proteomes" id="UP000316733"/>
    </source>
</evidence>
<gene>
    <name evidence="1" type="ORF">EST35_0066</name>
</gene>
<reference evidence="2" key="1">
    <citation type="journal article" date="2020" name="bioRxiv">
        <title>Integrative omics analysis of Pseudomonas aeruginosa virus PA5oct highlights the molecular complexity of jumbo phages.</title>
        <authorList>
            <person name="Lood C."/>
            <person name="Danis-Wlodarczyk K."/>
            <person name="Blasdel B.G."/>
            <person name="Jang H.B."/>
            <person name="Vandenheuvel D."/>
            <person name="Briers Y."/>
            <person name="Noben J.-P."/>
            <person name="van Noort V."/>
            <person name="Drulis-Kawa Z."/>
            <person name="Lavigne R."/>
        </authorList>
    </citation>
    <scope>NUCLEOTIDE SEQUENCE [LARGE SCALE GENOMIC DNA]</scope>
</reference>
<protein>
    <submittedName>
        <fullName evidence="1">Uncharacterized protein</fullName>
    </submittedName>
</protein>
<keyword evidence="2" id="KW-1185">Reference proteome</keyword>
<organism evidence="1 2">
    <name type="scientific">Pseudomonas phage vB_PaeM_PA5oct</name>
    <dbReference type="NCBI Taxonomy" id="2163605"/>
    <lineage>
        <taxon>Viruses</taxon>
        <taxon>Duplodnaviria</taxon>
        <taxon>Heunggongvirae</taxon>
        <taxon>Uroviricota</taxon>
        <taxon>Caudoviricetes</taxon>
        <taxon>Arenbergviridae</taxon>
        <taxon>Wroclawvirus</taxon>
        <taxon>Wroclawvirus PA5oct</taxon>
    </lineage>
</organism>
<name>A0A4Y5JU11_9CAUD</name>